<organism evidence="3 4">
    <name type="scientific">Thecamonas trahens ATCC 50062</name>
    <dbReference type="NCBI Taxonomy" id="461836"/>
    <lineage>
        <taxon>Eukaryota</taxon>
        <taxon>Apusozoa</taxon>
        <taxon>Apusomonadida</taxon>
        <taxon>Apusomonadidae</taxon>
        <taxon>Thecamonas</taxon>
    </lineage>
</organism>
<keyword evidence="2" id="KW-0812">Transmembrane</keyword>
<keyword evidence="2" id="KW-0472">Membrane</keyword>
<feature type="region of interest" description="Disordered" evidence="1">
    <location>
        <begin position="80"/>
        <end position="123"/>
    </location>
</feature>
<proteinExistence type="predicted"/>
<feature type="region of interest" description="Disordered" evidence="1">
    <location>
        <begin position="462"/>
        <end position="488"/>
    </location>
</feature>
<dbReference type="RefSeq" id="XP_013753634.1">
    <property type="nucleotide sequence ID" value="XM_013898180.1"/>
</dbReference>
<keyword evidence="2" id="KW-1133">Transmembrane helix</keyword>
<feature type="transmembrane region" description="Helical" evidence="2">
    <location>
        <begin position="37"/>
        <end position="57"/>
    </location>
</feature>
<dbReference type="AlphaFoldDB" id="A0A0L0DQD1"/>
<dbReference type="GeneID" id="25568692"/>
<feature type="region of interest" description="Disordered" evidence="1">
    <location>
        <begin position="591"/>
        <end position="629"/>
    </location>
</feature>
<feature type="transmembrane region" description="Helical" evidence="2">
    <location>
        <begin position="287"/>
        <end position="309"/>
    </location>
</feature>
<feature type="transmembrane region" description="Helical" evidence="2">
    <location>
        <begin position="255"/>
        <end position="275"/>
    </location>
</feature>
<feature type="transmembrane region" description="Helical" evidence="2">
    <location>
        <begin position="168"/>
        <end position="185"/>
    </location>
</feature>
<feature type="compositionally biased region" description="Basic and acidic residues" evidence="1">
    <location>
        <begin position="109"/>
        <end position="118"/>
    </location>
</feature>
<evidence type="ECO:0000313" key="4">
    <source>
        <dbReference type="Proteomes" id="UP000054408"/>
    </source>
</evidence>
<feature type="transmembrane region" description="Helical" evidence="2">
    <location>
        <begin position="354"/>
        <end position="377"/>
    </location>
</feature>
<accession>A0A0L0DQD1</accession>
<reference evidence="3 4" key="1">
    <citation type="submission" date="2010-05" db="EMBL/GenBank/DDBJ databases">
        <title>The Genome Sequence of Thecamonas trahens ATCC 50062.</title>
        <authorList>
            <consortium name="The Broad Institute Genome Sequencing Platform"/>
            <person name="Russ C."/>
            <person name="Cuomo C."/>
            <person name="Shea T."/>
            <person name="Young S.K."/>
            <person name="Zeng Q."/>
            <person name="Koehrsen M."/>
            <person name="Haas B."/>
            <person name="Borodovsky M."/>
            <person name="Guigo R."/>
            <person name="Alvarado L."/>
            <person name="Berlin A."/>
            <person name="Bochicchio J."/>
            <person name="Borenstein D."/>
            <person name="Chapman S."/>
            <person name="Chen Z."/>
            <person name="Freedman E."/>
            <person name="Gellesch M."/>
            <person name="Goldberg J."/>
            <person name="Griggs A."/>
            <person name="Gujja S."/>
            <person name="Heilman E."/>
            <person name="Heiman D."/>
            <person name="Hepburn T."/>
            <person name="Howarth C."/>
            <person name="Jen D."/>
            <person name="Larson L."/>
            <person name="Mehta T."/>
            <person name="Park D."/>
            <person name="Pearson M."/>
            <person name="Roberts A."/>
            <person name="Saif S."/>
            <person name="Shenoy N."/>
            <person name="Sisk P."/>
            <person name="Stolte C."/>
            <person name="Sykes S."/>
            <person name="Thomson T."/>
            <person name="Walk T."/>
            <person name="White J."/>
            <person name="Yandava C."/>
            <person name="Burger G."/>
            <person name="Gray M.W."/>
            <person name="Holland P.W.H."/>
            <person name="King N."/>
            <person name="Lang F.B.F."/>
            <person name="Roger A.J."/>
            <person name="Ruiz-Trillo I."/>
            <person name="Lander E."/>
            <person name="Nusbaum C."/>
        </authorList>
    </citation>
    <scope>NUCLEOTIDE SEQUENCE [LARGE SCALE GENOMIC DNA]</scope>
    <source>
        <strain evidence="3 4">ATCC 50062</strain>
    </source>
</reference>
<sequence>MCYIVPSTLCIVVPFLIASAFIGTAVAKDSASYTAGFIPALLLVLFWLAVVLCYLCYRGSVTRHNKRAYRLQTEAKIRKAERSGGADGAASPAADANAESESEHEEQEEAAKTSDSRTRAQRAAKARAKAVKAQAKARAKAKAKARARTKTPYEGPWEVARLFTWKRFARGVCLFVALVLIAMAADGSPDAIKPWMPFAVLALAELINAVENATAAGYSKTELKYIRALQKLRDGKAVGGAMPYPRNLGLGCFGYYLYLWSSWLWRVLVLGGVFIKLGDVVDGDFLPWAAPLGLAVAGLVYEVVLKAPLHHVNRYRQRTQALVRRFEKEANPYTRSRTMAHFTRVYYSNAVARLVLSELALIPALLGLCVLGAFIAAEGAPARAAVVGVVNGYVMCIVVGMGISNIYLYIKATLASDAQGRERLQRIAAARAQAKRDALRNIKTVTIHASTRAAMAAAAAAAEDENSASRETSSLYDSQTSEYTGESDSRAAIASGDVVIMMPPPPVSDMSSESAASAGDGVIIMMPPPLAEPEPEAPAAPADGVIALGPPMADASSSYEYYDEKEAAPRAPARVATRDFASSSYYSYYSERDDSSVSPAPQPQPFRRGVTPPVSSETSTSELGRGPRNAVSYSRYSYSTSDVTSGSCFDETYTYSMASDEVPIVRQASATSASALSRSAFMQASIDFV</sequence>
<feature type="compositionally biased region" description="Acidic residues" evidence="1">
    <location>
        <begin position="98"/>
        <end position="108"/>
    </location>
</feature>
<protein>
    <submittedName>
        <fullName evidence="3">Uncharacterized protein</fullName>
    </submittedName>
</protein>
<gene>
    <name evidence="3" type="ORF">AMSG_10477</name>
</gene>
<dbReference type="Proteomes" id="UP000054408">
    <property type="component" value="Unassembled WGS sequence"/>
</dbReference>
<dbReference type="EMBL" id="GL349490">
    <property type="protein sequence ID" value="KNC54480.1"/>
    <property type="molecule type" value="Genomic_DNA"/>
</dbReference>
<keyword evidence="4" id="KW-1185">Reference proteome</keyword>
<evidence type="ECO:0000256" key="1">
    <source>
        <dbReference type="SAM" id="MobiDB-lite"/>
    </source>
</evidence>
<evidence type="ECO:0000256" key="2">
    <source>
        <dbReference type="SAM" id="Phobius"/>
    </source>
</evidence>
<feature type="compositionally biased region" description="Low complexity" evidence="1">
    <location>
        <begin position="610"/>
        <end position="622"/>
    </location>
</feature>
<name>A0A0L0DQD1_THETB</name>
<evidence type="ECO:0000313" key="3">
    <source>
        <dbReference type="EMBL" id="KNC54480.1"/>
    </source>
</evidence>
<feature type="compositionally biased region" description="Polar residues" evidence="1">
    <location>
        <begin position="469"/>
        <end position="486"/>
    </location>
</feature>
<feature type="transmembrane region" description="Helical" evidence="2">
    <location>
        <begin position="197"/>
        <end position="218"/>
    </location>
</feature>
<feature type="transmembrane region" description="Helical" evidence="2">
    <location>
        <begin position="389"/>
        <end position="410"/>
    </location>
</feature>
<feature type="compositionally biased region" description="Low complexity" evidence="1">
    <location>
        <begin position="88"/>
        <end position="97"/>
    </location>
</feature>